<keyword evidence="5" id="KW-0805">Transcription regulation</keyword>
<dbReference type="GO" id="GO:0000122">
    <property type="term" value="P:negative regulation of transcription by RNA polymerase II"/>
    <property type="evidence" value="ECO:0007669"/>
    <property type="project" value="TreeGrafter"/>
</dbReference>
<gene>
    <name evidence="12" type="primary">Cni-elt-2</name>
    <name evidence="12" type="synonym">Cnig_chr_X.g23501</name>
    <name evidence="12" type="ORF">B9Z55_023501</name>
</gene>
<evidence type="ECO:0000256" key="6">
    <source>
        <dbReference type="ARBA" id="ARBA00023125"/>
    </source>
</evidence>
<keyword evidence="4" id="KW-0862">Zinc</keyword>
<evidence type="ECO:0000256" key="5">
    <source>
        <dbReference type="ARBA" id="ARBA00023015"/>
    </source>
</evidence>
<evidence type="ECO:0000256" key="1">
    <source>
        <dbReference type="ARBA" id="ARBA00004123"/>
    </source>
</evidence>
<dbReference type="Pfam" id="PF00320">
    <property type="entry name" value="GATA"/>
    <property type="match status" value="1"/>
</dbReference>
<keyword evidence="13" id="KW-1185">Reference proteome</keyword>
<evidence type="ECO:0000256" key="3">
    <source>
        <dbReference type="ARBA" id="ARBA00022771"/>
    </source>
</evidence>
<evidence type="ECO:0000259" key="11">
    <source>
        <dbReference type="PROSITE" id="PS50114"/>
    </source>
</evidence>
<dbReference type="GO" id="GO:0009888">
    <property type="term" value="P:tissue development"/>
    <property type="evidence" value="ECO:0007669"/>
    <property type="project" value="UniProtKB-ARBA"/>
</dbReference>
<evidence type="ECO:0000313" key="12">
    <source>
        <dbReference type="EMBL" id="PIC17165.1"/>
    </source>
</evidence>
<dbReference type="FunFam" id="3.30.50.10:FF:000032">
    <property type="entry name" value="Transcription factor GATA-3"/>
    <property type="match status" value="1"/>
</dbReference>
<dbReference type="PANTHER" id="PTHR10071">
    <property type="entry name" value="TRANSCRIPTION FACTOR GATA FAMILY MEMBER"/>
    <property type="match status" value="1"/>
</dbReference>
<dbReference type="Proteomes" id="UP000230233">
    <property type="component" value="Chromosome X"/>
</dbReference>
<reference evidence="13" key="1">
    <citation type="submission" date="2017-10" db="EMBL/GenBank/DDBJ databases">
        <title>Rapid genome shrinkage in a self-fertile nematode reveals novel sperm competition proteins.</title>
        <authorList>
            <person name="Yin D."/>
            <person name="Schwarz E.M."/>
            <person name="Thomas C.G."/>
            <person name="Felde R.L."/>
            <person name="Korf I.F."/>
            <person name="Cutter A.D."/>
            <person name="Schartner C.M."/>
            <person name="Ralston E.J."/>
            <person name="Meyer B.J."/>
            <person name="Haag E.S."/>
        </authorList>
    </citation>
    <scope>NUCLEOTIDE SEQUENCE [LARGE SCALE GENOMIC DNA]</scope>
    <source>
        <strain evidence="13">JU1422</strain>
    </source>
</reference>
<dbReference type="PANTHER" id="PTHR10071:SF281">
    <property type="entry name" value="BOX A-BINDING FACTOR-RELATED"/>
    <property type="match status" value="1"/>
</dbReference>
<keyword evidence="8" id="KW-0539">Nucleus</keyword>
<feature type="domain" description="GATA-type" evidence="11">
    <location>
        <begin position="233"/>
        <end position="287"/>
    </location>
</feature>
<organism evidence="12 13">
    <name type="scientific">Caenorhabditis nigoni</name>
    <dbReference type="NCBI Taxonomy" id="1611254"/>
    <lineage>
        <taxon>Eukaryota</taxon>
        <taxon>Metazoa</taxon>
        <taxon>Ecdysozoa</taxon>
        <taxon>Nematoda</taxon>
        <taxon>Chromadorea</taxon>
        <taxon>Rhabditida</taxon>
        <taxon>Rhabditina</taxon>
        <taxon>Rhabditomorpha</taxon>
        <taxon>Rhabditoidea</taxon>
        <taxon>Rhabditidae</taxon>
        <taxon>Peloderinae</taxon>
        <taxon>Caenorhabditis</taxon>
    </lineage>
</organism>
<dbReference type="AlphaFoldDB" id="A0A2G5SPW4"/>
<dbReference type="GO" id="GO:0008270">
    <property type="term" value="F:zinc ion binding"/>
    <property type="evidence" value="ECO:0007669"/>
    <property type="project" value="UniProtKB-KW"/>
</dbReference>
<proteinExistence type="predicted"/>
<keyword evidence="6" id="KW-0238">DNA-binding</keyword>
<evidence type="ECO:0000256" key="4">
    <source>
        <dbReference type="ARBA" id="ARBA00022833"/>
    </source>
</evidence>
<dbReference type="GO" id="GO:0000981">
    <property type="term" value="F:DNA-binding transcription factor activity, RNA polymerase II-specific"/>
    <property type="evidence" value="ECO:0007669"/>
    <property type="project" value="TreeGrafter"/>
</dbReference>
<dbReference type="GO" id="GO:0005634">
    <property type="term" value="C:nucleus"/>
    <property type="evidence" value="ECO:0007669"/>
    <property type="project" value="UniProtKB-SubCell"/>
</dbReference>
<evidence type="ECO:0000256" key="10">
    <source>
        <dbReference type="SAM" id="MobiDB-lite"/>
    </source>
</evidence>
<dbReference type="GO" id="GO:0045944">
    <property type="term" value="P:positive regulation of transcription by RNA polymerase II"/>
    <property type="evidence" value="ECO:0007669"/>
    <property type="project" value="TreeGrafter"/>
</dbReference>
<dbReference type="EMBL" id="PDUG01000006">
    <property type="protein sequence ID" value="PIC17165.1"/>
    <property type="molecule type" value="Genomic_DNA"/>
</dbReference>
<dbReference type="SMART" id="SM00401">
    <property type="entry name" value="ZnF_GATA"/>
    <property type="match status" value="1"/>
</dbReference>
<dbReference type="CDD" id="cd00202">
    <property type="entry name" value="ZnF_GATA"/>
    <property type="match status" value="1"/>
</dbReference>
<dbReference type="InterPro" id="IPR039355">
    <property type="entry name" value="Transcription_factor_GATA"/>
</dbReference>
<protein>
    <recommendedName>
        <fullName evidence="11">GATA-type domain-containing protein</fullName>
    </recommendedName>
</protein>
<feature type="region of interest" description="Disordered" evidence="10">
    <location>
        <begin position="203"/>
        <end position="237"/>
    </location>
</feature>
<evidence type="ECO:0000256" key="9">
    <source>
        <dbReference type="PROSITE-ProRule" id="PRU00094"/>
    </source>
</evidence>
<dbReference type="STRING" id="1611254.A0A2G5SPW4"/>
<evidence type="ECO:0000256" key="8">
    <source>
        <dbReference type="ARBA" id="ARBA00023242"/>
    </source>
</evidence>
<keyword evidence="2" id="KW-0479">Metal-binding</keyword>
<comment type="caution">
    <text evidence="12">The sequence shown here is derived from an EMBL/GenBank/DDBJ whole genome shotgun (WGS) entry which is preliminary data.</text>
</comment>
<accession>A0A2G5SPW4</accession>
<evidence type="ECO:0000313" key="13">
    <source>
        <dbReference type="Proteomes" id="UP000230233"/>
    </source>
</evidence>
<feature type="compositionally biased region" description="Low complexity" evidence="10">
    <location>
        <begin position="219"/>
        <end position="234"/>
    </location>
</feature>
<feature type="region of interest" description="Disordered" evidence="10">
    <location>
        <begin position="23"/>
        <end position="45"/>
    </location>
</feature>
<evidence type="ECO:0000256" key="2">
    <source>
        <dbReference type="ARBA" id="ARBA00022723"/>
    </source>
</evidence>
<dbReference type="GO" id="GO:0045165">
    <property type="term" value="P:cell fate commitment"/>
    <property type="evidence" value="ECO:0007669"/>
    <property type="project" value="TreeGrafter"/>
</dbReference>
<dbReference type="PROSITE" id="PS00344">
    <property type="entry name" value="GATA_ZN_FINGER_1"/>
    <property type="match status" value="1"/>
</dbReference>
<dbReference type="InterPro" id="IPR000679">
    <property type="entry name" value="Znf_GATA"/>
</dbReference>
<dbReference type="GO" id="GO:0000978">
    <property type="term" value="F:RNA polymerase II cis-regulatory region sequence-specific DNA binding"/>
    <property type="evidence" value="ECO:0007669"/>
    <property type="project" value="TreeGrafter"/>
</dbReference>
<feature type="compositionally biased region" description="Basic and acidic residues" evidence="10">
    <location>
        <begin position="303"/>
        <end position="316"/>
    </location>
</feature>
<comment type="subcellular location">
    <subcellularLocation>
        <location evidence="1">Nucleus</location>
    </subcellularLocation>
</comment>
<evidence type="ECO:0000256" key="7">
    <source>
        <dbReference type="ARBA" id="ARBA00023163"/>
    </source>
</evidence>
<keyword evidence="3 9" id="KW-0863">Zinc-finger</keyword>
<dbReference type="Gene3D" id="3.30.50.10">
    <property type="entry name" value="Erythroid Transcription Factor GATA-1, subunit A"/>
    <property type="match status" value="1"/>
</dbReference>
<feature type="compositionally biased region" description="Polar residues" evidence="10">
    <location>
        <begin position="23"/>
        <end position="34"/>
    </location>
</feature>
<sequence>MDTTYQENHNGWAEMEPAQLTQQPGGLRLPTQNMDPPAEQKDESQISELHRMKLENEYVPPIERQSVITNNTMVYDGKIESVAPQTMFYTGFEYPTTFGMLDPNAAIPNPYYNIYSIPVNNLNQPLINNFANPIYETSVPTINIPTAYPAQTPVYECVKCSQNCGDGAKAVNGGMMCSNCAKVSEYPSPIVYPPSIGLPPVIEIPSDQPPMKMPKASKKSSNANRGSNGSASRRQGLVCSNCNGTNTTLWRRNAEGDPVCNACGLYFKLHHIARPTSMKKEGALQTRKRKSKNGEAVSPPVSRARERKYERSEKISRAATRRAGSAKAERELTTAAVAAATNPYAQADLYAIPSSTVGLQQQQDQTYSYYPWNPATTGIMMVPSDQNIYATTYNTGFVRPADNIQVHVMPVQDDETKAAARDLEAVDNEQ</sequence>
<dbReference type="InterPro" id="IPR013088">
    <property type="entry name" value="Znf_NHR/GATA"/>
</dbReference>
<dbReference type="OrthoDB" id="515401at2759"/>
<dbReference type="PROSITE" id="PS50114">
    <property type="entry name" value="GATA_ZN_FINGER_2"/>
    <property type="match status" value="1"/>
</dbReference>
<name>A0A2G5SPW4_9PELO</name>
<dbReference type="PRINTS" id="PR00619">
    <property type="entry name" value="GATAZNFINGER"/>
</dbReference>
<dbReference type="SUPFAM" id="SSF57716">
    <property type="entry name" value="Glucocorticoid receptor-like (DNA-binding domain)"/>
    <property type="match status" value="1"/>
</dbReference>
<feature type="region of interest" description="Disordered" evidence="10">
    <location>
        <begin position="278"/>
        <end position="328"/>
    </location>
</feature>
<keyword evidence="7" id="KW-0804">Transcription</keyword>